<organism evidence="1">
    <name type="scientific">Loa loa</name>
    <name type="common">Eye worm</name>
    <name type="synonym">Filaria loa</name>
    <dbReference type="NCBI Taxonomy" id="7209"/>
    <lineage>
        <taxon>Eukaryota</taxon>
        <taxon>Metazoa</taxon>
        <taxon>Ecdysozoa</taxon>
        <taxon>Nematoda</taxon>
        <taxon>Chromadorea</taxon>
        <taxon>Rhabditida</taxon>
        <taxon>Spirurina</taxon>
        <taxon>Spiruromorpha</taxon>
        <taxon>Filarioidea</taxon>
        <taxon>Onchocercidae</taxon>
        <taxon>Loa</taxon>
    </lineage>
</organism>
<proteinExistence type="predicted"/>
<gene>
    <name evidence="1" type="ORF">LOAG_04756</name>
</gene>
<dbReference type="CTD" id="9942161"/>
<dbReference type="KEGG" id="loa:LOAG_04756"/>
<dbReference type="EMBL" id="JH712073">
    <property type="protein sequence ID" value="EFO23727.2"/>
    <property type="molecule type" value="Genomic_DNA"/>
</dbReference>
<sequence length="88" mass="10104">MSYYGCANVNGNHYTAKELSIYVTMKYAAHKKGSMANKETAREQLELQHFLNISRLISVESKFNLPEEWNACDCYSTMTILIRKSFGL</sequence>
<evidence type="ECO:0000313" key="1">
    <source>
        <dbReference type="EMBL" id="EFO23727.2"/>
    </source>
</evidence>
<protein>
    <submittedName>
        <fullName evidence="1">Uncharacterized protein</fullName>
    </submittedName>
</protein>
<dbReference type="InParanoid" id="A0A1S0U1Q4"/>
<dbReference type="GeneID" id="9942161"/>
<dbReference type="RefSeq" id="XP_003140341.2">
    <property type="nucleotide sequence ID" value="XM_003140293.2"/>
</dbReference>
<reference evidence="1" key="1">
    <citation type="submission" date="2012-04" db="EMBL/GenBank/DDBJ databases">
        <title>The Genome Sequence of Loa loa.</title>
        <authorList>
            <consortium name="The Broad Institute Genome Sequencing Platform"/>
            <consortium name="Broad Institute Genome Sequencing Center for Infectious Disease"/>
            <person name="Nutman T.B."/>
            <person name="Fink D.L."/>
            <person name="Russ C."/>
            <person name="Young S."/>
            <person name="Zeng Q."/>
            <person name="Gargeya S."/>
            <person name="Alvarado L."/>
            <person name="Berlin A."/>
            <person name="Chapman S.B."/>
            <person name="Chen Z."/>
            <person name="Freedman E."/>
            <person name="Gellesch M."/>
            <person name="Goldberg J."/>
            <person name="Griggs A."/>
            <person name="Gujja S."/>
            <person name="Heilman E.R."/>
            <person name="Heiman D."/>
            <person name="Howarth C."/>
            <person name="Mehta T."/>
            <person name="Neiman D."/>
            <person name="Pearson M."/>
            <person name="Roberts A."/>
            <person name="Saif S."/>
            <person name="Shea T."/>
            <person name="Shenoy N."/>
            <person name="Sisk P."/>
            <person name="Stolte C."/>
            <person name="Sykes S."/>
            <person name="White J."/>
            <person name="Yandava C."/>
            <person name="Haas B."/>
            <person name="Henn M.R."/>
            <person name="Nusbaum C."/>
            <person name="Birren B."/>
        </authorList>
    </citation>
    <scope>NUCLEOTIDE SEQUENCE [LARGE SCALE GENOMIC DNA]</scope>
</reference>
<dbReference type="AlphaFoldDB" id="A0A1S0U1Q4"/>
<name>A0A1S0U1Q4_LOALO</name>
<accession>A0A1S0U1Q4</accession>